<evidence type="ECO:0000256" key="1">
    <source>
        <dbReference type="SAM" id="MobiDB-lite"/>
    </source>
</evidence>
<name>A0ABN9PTZ3_9DINO</name>
<evidence type="ECO:0000313" key="3">
    <source>
        <dbReference type="Proteomes" id="UP001189429"/>
    </source>
</evidence>
<proteinExistence type="predicted"/>
<dbReference type="EMBL" id="CAUYUJ010001245">
    <property type="protein sequence ID" value="CAK0795006.1"/>
    <property type="molecule type" value="Genomic_DNA"/>
</dbReference>
<feature type="compositionally biased region" description="Basic and acidic residues" evidence="1">
    <location>
        <begin position="38"/>
        <end position="48"/>
    </location>
</feature>
<reference evidence="2" key="1">
    <citation type="submission" date="2023-10" db="EMBL/GenBank/DDBJ databases">
        <authorList>
            <person name="Chen Y."/>
            <person name="Shah S."/>
            <person name="Dougan E. K."/>
            <person name="Thang M."/>
            <person name="Chan C."/>
        </authorList>
    </citation>
    <scope>NUCLEOTIDE SEQUENCE [LARGE SCALE GENOMIC DNA]</scope>
</reference>
<evidence type="ECO:0000313" key="2">
    <source>
        <dbReference type="EMBL" id="CAK0795006.1"/>
    </source>
</evidence>
<feature type="compositionally biased region" description="Gly residues" evidence="1">
    <location>
        <begin position="49"/>
        <end position="62"/>
    </location>
</feature>
<protein>
    <submittedName>
        <fullName evidence="2">Uncharacterized protein</fullName>
    </submittedName>
</protein>
<sequence length="157" mass="16999">PPSLPSRRGWGRASSRLTAWPWTGPGVFREADHRAWAARPREGEEGARGTEGGESTMGGGRKGMTTPQVIASSWEPGQTIIRGLAGRQTSCAKVNTAPSVRLTSFTRLTHSLLAPKIPRPCWRTNAPVSGLLTCKAINLERQEESEGHMLTSVDPKM</sequence>
<organism evidence="2 3">
    <name type="scientific">Prorocentrum cordatum</name>
    <dbReference type="NCBI Taxonomy" id="2364126"/>
    <lineage>
        <taxon>Eukaryota</taxon>
        <taxon>Sar</taxon>
        <taxon>Alveolata</taxon>
        <taxon>Dinophyceae</taxon>
        <taxon>Prorocentrales</taxon>
        <taxon>Prorocentraceae</taxon>
        <taxon>Prorocentrum</taxon>
    </lineage>
</organism>
<dbReference type="Proteomes" id="UP001189429">
    <property type="component" value="Unassembled WGS sequence"/>
</dbReference>
<feature type="region of interest" description="Disordered" evidence="1">
    <location>
        <begin position="1"/>
        <end position="26"/>
    </location>
</feature>
<comment type="caution">
    <text evidence="2">The sequence shown here is derived from an EMBL/GenBank/DDBJ whole genome shotgun (WGS) entry which is preliminary data.</text>
</comment>
<gene>
    <name evidence="2" type="ORF">PCOR1329_LOCUS4807</name>
</gene>
<feature type="non-terminal residue" evidence="2">
    <location>
        <position position="1"/>
    </location>
</feature>
<feature type="region of interest" description="Disordered" evidence="1">
    <location>
        <begin position="38"/>
        <end position="67"/>
    </location>
</feature>
<keyword evidence="3" id="KW-1185">Reference proteome</keyword>
<accession>A0ABN9PTZ3</accession>